<proteinExistence type="predicted"/>
<accession>A0A0K2VGD6</accession>
<name>A0A0K2VGD6_LEPSM</name>
<organism evidence="1">
    <name type="scientific">Lepeophtheirus salmonis</name>
    <name type="common">Salmon louse</name>
    <name type="synonym">Caligus salmonis</name>
    <dbReference type="NCBI Taxonomy" id="72036"/>
    <lineage>
        <taxon>Eukaryota</taxon>
        <taxon>Metazoa</taxon>
        <taxon>Ecdysozoa</taxon>
        <taxon>Arthropoda</taxon>
        <taxon>Crustacea</taxon>
        <taxon>Multicrustacea</taxon>
        <taxon>Hexanauplia</taxon>
        <taxon>Copepoda</taxon>
        <taxon>Siphonostomatoida</taxon>
        <taxon>Caligidae</taxon>
        <taxon>Lepeophtheirus</taxon>
    </lineage>
</organism>
<reference evidence="1" key="1">
    <citation type="submission" date="2014-05" db="EMBL/GenBank/DDBJ databases">
        <authorList>
            <person name="Chronopoulou M."/>
        </authorList>
    </citation>
    <scope>NUCLEOTIDE SEQUENCE</scope>
    <source>
        <tissue evidence="1">Whole organism</tissue>
    </source>
</reference>
<dbReference type="EMBL" id="HACA01031901">
    <property type="protein sequence ID" value="CDW49262.1"/>
    <property type="molecule type" value="Transcribed_RNA"/>
</dbReference>
<dbReference type="AlphaFoldDB" id="A0A0K2VGD6"/>
<protein>
    <submittedName>
        <fullName evidence="1">Uncharacterized protein</fullName>
    </submittedName>
</protein>
<evidence type="ECO:0000313" key="1">
    <source>
        <dbReference type="EMBL" id="CDW49262.1"/>
    </source>
</evidence>
<sequence>MTLSILKIILTSQFTMGVFL</sequence>